<protein>
    <submittedName>
        <fullName evidence="2">Uncharacterized protein</fullName>
    </submittedName>
</protein>
<proteinExistence type="predicted"/>
<accession>A0ABD3PW69</accession>
<evidence type="ECO:0000313" key="2">
    <source>
        <dbReference type="EMBL" id="KAL3792267.1"/>
    </source>
</evidence>
<gene>
    <name evidence="2" type="ORF">ACHAW5_001093</name>
</gene>
<reference evidence="2 3" key="1">
    <citation type="submission" date="2024-10" db="EMBL/GenBank/DDBJ databases">
        <title>Updated reference genomes for cyclostephanoid diatoms.</title>
        <authorList>
            <person name="Roberts W.R."/>
            <person name="Alverson A.J."/>
        </authorList>
    </citation>
    <scope>NUCLEOTIDE SEQUENCE [LARGE SCALE GENOMIC DNA]</scope>
    <source>
        <strain evidence="2 3">AJA276-08</strain>
    </source>
</reference>
<keyword evidence="3" id="KW-1185">Reference proteome</keyword>
<dbReference type="AlphaFoldDB" id="A0ABD3PW69"/>
<feature type="region of interest" description="Disordered" evidence="1">
    <location>
        <begin position="352"/>
        <end position="390"/>
    </location>
</feature>
<evidence type="ECO:0000256" key="1">
    <source>
        <dbReference type="SAM" id="MobiDB-lite"/>
    </source>
</evidence>
<name>A0ABD3PW69_9STRA</name>
<feature type="compositionally biased region" description="Polar residues" evidence="1">
    <location>
        <begin position="361"/>
        <end position="373"/>
    </location>
</feature>
<feature type="region of interest" description="Disordered" evidence="1">
    <location>
        <begin position="317"/>
        <end position="340"/>
    </location>
</feature>
<comment type="caution">
    <text evidence="2">The sequence shown here is derived from an EMBL/GenBank/DDBJ whole genome shotgun (WGS) entry which is preliminary data.</text>
</comment>
<dbReference type="EMBL" id="JALLAZ020000561">
    <property type="protein sequence ID" value="KAL3792267.1"/>
    <property type="molecule type" value="Genomic_DNA"/>
</dbReference>
<sequence>MLPIIWPIQIHGIVLEVSEDKSEVIICDFGITSVKTDKDKKMVEPHRRQDMKIVEEENAEFNKAIQDEYLGANNGEQSELLAGVTKKWEHVTMKKTQNQRLNVIKLTKWSDLRKWSKVDYEGGLLSGKGGGGIGKKLEDLGRHTEKGLENLGKQTEKLWMSVVKPFARDAEVKKDDKKAWRSVRYEVNDVGYCANHNEIMLKKQADDGHWVVVRKKCPECIKEDCPAMLGEESPTAKENLLKQAISFSSTEGEHLLLESKALAVVEVSEQISTKAPIPSVKLGELPIPCDDNSAAKELDRIGNEPITLSQMVADANKIEKRSRASPRSPARKPTVAKRNSWHDSLVKSLTDIFPQKKETDNPSQSATTNITSTADDKQVEPGKIGQEETDSMNRVKIIPRSDPPLLVLARTKFILEHGESILPPYHILNSNSECIAVWCKTGRWSTFQASVFLHSSAIGYGKSAIGLTIGAAATQPWLIPAFATVGVAAVGTPWFLLKVANDKWNEATNDLTEKFWLQAEPEVFVECIMKWSNIE</sequence>
<evidence type="ECO:0000313" key="3">
    <source>
        <dbReference type="Proteomes" id="UP001530315"/>
    </source>
</evidence>
<dbReference type="Proteomes" id="UP001530315">
    <property type="component" value="Unassembled WGS sequence"/>
</dbReference>
<organism evidence="2 3">
    <name type="scientific">Stephanodiscus triporus</name>
    <dbReference type="NCBI Taxonomy" id="2934178"/>
    <lineage>
        <taxon>Eukaryota</taxon>
        <taxon>Sar</taxon>
        <taxon>Stramenopiles</taxon>
        <taxon>Ochrophyta</taxon>
        <taxon>Bacillariophyta</taxon>
        <taxon>Coscinodiscophyceae</taxon>
        <taxon>Thalassiosirophycidae</taxon>
        <taxon>Stephanodiscales</taxon>
        <taxon>Stephanodiscaceae</taxon>
        <taxon>Stephanodiscus</taxon>
    </lineage>
</organism>